<keyword evidence="3" id="KW-1185">Reference proteome</keyword>
<dbReference type="Proteomes" id="UP001228049">
    <property type="component" value="Unassembled WGS sequence"/>
</dbReference>
<feature type="compositionally biased region" description="Basic and acidic residues" evidence="1">
    <location>
        <begin position="63"/>
        <end position="74"/>
    </location>
</feature>
<reference evidence="2" key="1">
    <citation type="submission" date="2023-04" db="EMBL/GenBank/DDBJ databases">
        <title>Chromosome-level genome of Chaenocephalus aceratus.</title>
        <authorList>
            <person name="Park H."/>
        </authorList>
    </citation>
    <scope>NUCLEOTIDE SEQUENCE</scope>
    <source>
        <strain evidence="2">DE</strain>
        <tissue evidence="2">Muscle</tissue>
    </source>
</reference>
<accession>A0AAD9BGA2</accession>
<proteinExistence type="predicted"/>
<protein>
    <submittedName>
        <fullName evidence="2">Protein translocase subunit SecD</fullName>
    </submittedName>
</protein>
<evidence type="ECO:0000313" key="3">
    <source>
        <dbReference type="Proteomes" id="UP001228049"/>
    </source>
</evidence>
<dbReference type="EMBL" id="JASDAP010000024">
    <property type="protein sequence ID" value="KAK1882163.1"/>
    <property type="molecule type" value="Genomic_DNA"/>
</dbReference>
<name>A0AAD9BGA2_DISEL</name>
<organism evidence="2 3">
    <name type="scientific">Dissostichus eleginoides</name>
    <name type="common">Patagonian toothfish</name>
    <name type="synonym">Dissostichus amissus</name>
    <dbReference type="NCBI Taxonomy" id="100907"/>
    <lineage>
        <taxon>Eukaryota</taxon>
        <taxon>Metazoa</taxon>
        <taxon>Chordata</taxon>
        <taxon>Craniata</taxon>
        <taxon>Vertebrata</taxon>
        <taxon>Euteleostomi</taxon>
        <taxon>Actinopterygii</taxon>
        <taxon>Neopterygii</taxon>
        <taxon>Teleostei</taxon>
        <taxon>Neoteleostei</taxon>
        <taxon>Acanthomorphata</taxon>
        <taxon>Eupercaria</taxon>
        <taxon>Perciformes</taxon>
        <taxon>Notothenioidei</taxon>
        <taxon>Nototheniidae</taxon>
        <taxon>Dissostichus</taxon>
    </lineage>
</organism>
<comment type="caution">
    <text evidence="2">The sequence shown here is derived from an EMBL/GenBank/DDBJ whole genome shotgun (WGS) entry which is preliminary data.</text>
</comment>
<evidence type="ECO:0000256" key="1">
    <source>
        <dbReference type="SAM" id="MobiDB-lite"/>
    </source>
</evidence>
<evidence type="ECO:0000313" key="2">
    <source>
        <dbReference type="EMBL" id="KAK1882163.1"/>
    </source>
</evidence>
<sequence>MSSKGAEIARRYRERRDADPDRRRKYLEKERDKWKKDRETGTKKGVNELSERAKRAKRKKWREAKSQDRARDRASALLQSETPPDSPAAPENQPEPGLSRQQRLGASARRRSKRKLKDQIEIKLRNIRRGSIGPRKEVRLNHHVQKSMLCWDVKK</sequence>
<feature type="compositionally biased region" description="Basic and acidic residues" evidence="1">
    <location>
        <begin position="7"/>
        <end position="53"/>
    </location>
</feature>
<gene>
    <name evidence="2" type="ORF">KUDE01_025324</name>
</gene>
<dbReference type="AlphaFoldDB" id="A0AAD9BGA2"/>
<feature type="region of interest" description="Disordered" evidence="1">
    <location>
        <begin position="1"/>
        <end position="117"/>
    </location>
</feature>